<protein>
    <submittedName>
        <fullName evidence="1">19693_t:CDS:1</fullName>
    </submittedName>
</protein>
<evidence type="ECO:0000313" key="2">
    <source>
        <dbReference type="Proteomes" id="UP000789405"/>
    </source>
</evidence>
<organism evidence="1 2">
    <name type="scientific">Dentiscutata erythropus</name>
    <dbReference type="NCBI Taxonomy" id="1348616"/>
    <lineage>
        <taxon>Eukaryota</taxon>
        <taxon>Fungi</taxon>
        <taxon>Fungi incertae sedis</taxon>
        <taxon>Mucoromycota</taxon>
        <taxon>Glomeromycotina</taxon>
        <taxon>Glomeromycetes</taxon>
        <taxon>Diversisporales</taxon>
        <taxon>Gigasporaceae</taxon>
        <taxon>Dentiscutata</taxon>
    </lineage>
</organism>
<evidence type="ECO:0000313" key="1">
    <source>
        <dbReference type="EMBL" id="CAG8708305.1"/>
    </source>
</evidence>
<dbReference type="AlphaFoldDB" id="A0A9N9N794"/>
<dbReference type="Proteomes" id="UP000789405">
    <property type="component" value="Unassembled WGS sequence"/>
</dbReference>
<sequence>MSVFKLQNKTFDINAKHRYLNFTAYHFDRKQFNSLVEKYFKSDKNPFRYIKYQYERNYNPQQDQIDIHIQGVLILKNATRIGKYLKAGEKNRKKDSISGVKGLLQMNRTHFEGVASIEDSVLYTGKDYNKCSLHHKKSINPNDSKSKIILCRCDYFNLEKHCEWCNEGCKPYRTSAKYDSDSGPFEFGTYKTKNFSNISSDDSDYTYKKKKGKSVVDSVIKNLIAEKESADLEQAIIQSNYIDLSNKSQDPEEFFSESELYESDVILDISEDKPKNTKKRKLINDDASKDFKQKNKDNPEFKRLKGLLKKL</sequence>
<comment type="caution">
    <text evidence="1">The sequence shown here is derived from an EMBL/GenBank/DDBJ whole genome shotgun (WGS) entry which is preliminary data.</text>
</comment>
<gene>
    <name evidence="1" type="ORF">DERYTH_LOCUS13414</name>
</gene>
<proteinExistence type="predicted"/>
<dbReference type="EMBL" id="CAJVPY010009402">
    <property type="protein sequence ID" value="CAG8708305.1"/>
    <property type="molecule type" value="Genomic_DNA"/>
</dbReference>
<name>A0A9N9N794_9GLOM</name>
<accession>A0A9N9N794</accession>
<keyword evidence="2" id="KW-1185">Reference proteome</keyword>
<reference evidence="1" key="1">
    <citation type="submission" date="2021-06" db="EMBL/GenBank/DDBJ databases">
        <authorList>
            <person name="Kallberg Y."/>
            <person name="Tangrot J."/>
            <person name="Rosling A."/>
        </authorList>
    </citation>
    <scope>NUCLEOTIDE SEQUENCE</scope>
    <source>
        <strain evidence="1">MA453B</strain>
    </source>
</reference>